<proteinExistence type="predicted"/>
<evidence type="ECO:0000313" key="2">
    <source>
        <dbReference type="EMBL" id="KAJ8385606.1"/>
    </source>
</evidence>
<feature type="compositionally biased region" description="Polar residues" evidence="1">
    <location>
        <begin position="61"/>
        <end position="79"/>
    </location>
</feature>
<evidence type="ECO:0000256" key="1">
    <source>
        <dbReference type="SAM" id="MobiDB-lite"/>
    </source>
</evidence>
<accession>A0AAD7RJU2</accession>
<organism evidence="2 3">
    <name type="scientific">Aldrovandia affinis</name>
    <dbReference type="NCBI Taxonomy" id="143900"/>
    <lineage>
        <taxon>Eukaryota</taxon>
        <taxon>Metazoa</taxon>
        <taxon>Chordata</taxon>
        <taxon>Craniata</taxon>
        <taxon>Vertebrata</taxon>
        <taxon>Euteleostomi</taxon>
        <taxon>Actinopterygii</taxon>
        <taxon>Neopterygii</taxon>
        <taxon>Teleostei</taxon>
        <taxon>Notacanthiformes</taxon>
        <taxon>Halosauridae</taxon>
        <taxon>Aldrovandia</taxon>
    </lineage>
</organism>
<feature type="compositionally biased region" description="Polar residues" evidence="1">
    <location>
        <begin position="29"/>
        <end position="46"/>
    </location>
</feature>
<gene>
    <name evidence="2" type="ORF">AAFF_G00184680</name>
</gene>
<evidence type="ECO:0000313" key="3">
    <source>
        <dbReference type="Proteomes" id="UP001221898"/>
    </source>
</evidence>
<comment type="caution">
    <text evidence="2">The sequence shown here is derived from an EMBL/GenBank/DDBJ whole genome shotgun (WGS) entry which is preliminary data.</text>
</comment>
<feature type="region of interest" description="Disordered" evidence="1">
    <location>
        <begin position="29"/>
        <end position="105"/>
    </location>
</feature>
<name>A0AAD7RJU2_9TELE</name>
<reference evidence="2" key="1">
    <citation type="journal article" date="2023" name="Science">
        <title>Genome structures resolve the early diversification of teleost fishes.</title>
        <authorList>
            <person name="Parey E."/>
            <person name="Louis A."/>
            <person name="Montfort J."/>
            <person name="Bouchez O."/>
            <person name="Roques C."/>
            <person name="Iampietro C."/>
            <person name="Lluch J."/>
            <person name="Castinel A."/>
            <person name="Donnadieu C."/>
            <person name="Desvignes T."/>
            <person name="Floi Bucao C."/>
            <person name="Jouanno E."/>
            <person name="Wen M."/>
            <person name="Mejri S."/>
            <person name="Dirks R."/>
            <person name="Jansen H."/>
            <person name="Henkel C."/>
            <person name="Chen W.J."/>
            <person name="Zahm M."/>
            <person name="Cabau C."/>
            <person name="Klopp C."/>
            <person name="Thompson A.W."/>
            <person name="Robinson-Rechavi M."/>
            <person name="Braasch I."/>
            <person name="Lecointre G."/>
            <person name="Bobe J."/>
            <person name="Postlethwait J.H."/>
            <person name="Berthelot C."/>
            <person name="Roest Crollius H."/>
            <person name="Guiguen Y."/>
        </authorList>
    </citation>
    <scope>NUCLEOTIDE SEQUENCE</scope>
    <source>
        <strain evidence="2">NC1722</strain>
    </source>
</reference>
<protein>
    <submittedName>
        <fullName evidence="2">Uncharacterized protein</fullName>
    </submittedName>
</protein>
<dbReference type="AlphaFoldDB" id="A0AAD7RJU2"/>
<sequence length="175" mass="19225">MSCHVLLVRVQEQVYLTWEDARALHQTQAQCVGQPESQHSVSNIGRRSSPEPSIKLRLSVWDSQSHSTSPQAGTSSQIRLNDLPRTASPASSVPPGRTTRMSTVRRSRRLWDRQAHGHLALITVRQCSVTRRVRDTAAGFTGVGARPSSVMDEGFVQNVLMDACKAGNCLGPPDR</sequence>
<dbReference type="EMBL" id="JAINUG010000246">
    <property type="protein sequence ID" value="KAJ8385606.1"/>
    <property type="molecule type" value="Genomic_DNA"/>
</dbReference>
<dbReference type="Proteomes" id="UP001221898">
    <property type="component" value="Unassembled WGS sequence"/>
</dbReference>
<keyword evidence="3" id="KW-1185">Reference proteome</keyword>